<dbReference type="OrthoDB" id="2762919at2"/>
<dbReference type="GO" id="GO:0005940">
    <property type="term" value="C:septin ring"/>
    <property type="evidence" value="ECO:0007669"/>
    <property type="project" value="InterPro"/>
</dbReference>
<evidence type="ECO:0000256" key="12">
    <source>
        <dbReference type="SAM" id="SignalP"/>
    </source>
</evidence>
<dbReference type="AlphaFoldDB" id="A0A3M7TUM3"/>
<reference evidence="14 15" key="1">
    <citation type="submission" date="2018-10" db="EMBL/GenBank/DDBJ databases">
        <title>Bacillus Keqinensis sp. nov., a moderately halophilic bacterium isolated from a saline-alkaline lake.</title>
        <authorList>
            <person name="Wang H."/>
        </authorList>
    </citation>
    <scope>NUCLEOTIDE SEQUENCE [LARGE SCALE GENOMIC DNA]</scope>
    <source>
        <strain evidence="14 15">KQ-3</strain>
    </source>
</reference>
<keyword evidence="8" id="KW-0131">Cell cycle</keyword>
<dbReference type="Pfam" id="PF06160">
    <property type="entry name" value="EzrA"/>
    <property type="match status" value="1"/>
</dbReference>
<dbReference type="GO" id="GO:0000921">
    <property type="term" value="P:septin ring assembly"/>
    <property type="evidence" value="ECO:0007669"/>
    <property type="project" value="InterPro"/>
</dbReference>
<proteinExistence type="predicted"/>
<feature type="transmembrane region" description="Helical" evidence="11">
    <location>
        <begin position="172"/>
        <end position="193"/>
    </location>
</feature>
<keyword evidence="5 9" id="KW-0175">Coiled coil</keyword>
<evidence type="ECO:0000256" key="11">
    <source>
        <dbReference type="SAM" id="Phobius"/>
    </source>
</evidence>
<feature type="domain" description="TPM" evidence="13">
    <location>
        <begin position="44"/>
        <end position="155"/>
    </location>
</feature>
<dbReference type="Proteomes" id="UP000278746">
    <property type="component" value="Unassembled WGS sequence"/>
</dbReference>
<dbReference type="InterPro" id="IPR007621">
    <property type="entry name" value="TPM_dom"/>
</dbReference>
<evidence type="ECO:0000256" key="2">
    <source>
        <dbReference type="ARBA" id="ARBA00022618"/>
    </source>
</evidence>
<evidence type="ECO:0000256" key="4">
    <source>
        <dbReference type="ARBA" id="ARBA00022989"/>
    </source>
</evidence>
<evidence type="ECO:0000256" key="5">
    <source>
        <dbReference type="ARBA" id="ARBA00023054"/>
    </source>
</evidence>
<evidence type="ECO:0000256" key="1">
    <source>
        <dbReference type="ARBA" id="ARBA00004162"/>
    </source>
</evidence>
<feature type="chain" id="PRO_5018061904" evidence="12">
    <location>
        <begin position="39"/>
        <end position="814"/>
    </location>
</feature>
<evidence type="ECO:0000313" key="15">
    <source>
        <dbReference type="Proteomes" id="UP000278746"/>
    </source>
</evidence>
<feature type="compositionally biased region" description="Gly residues" evidence="10">
    <location>
        <begin position="759"/>
        <end position="808"/>
    </location>
</feature>
<protein>
    <submittedName>
        <fullName evidence="14">TPM domain-containing protein</fullName>
    </submittedName>
</protein>
<accession>A0A3M7TUM3</accession>
<dbReference type="Pfam" id="PF04536">
    <property type="entry name" value="TPM_phosphatase"/>
    <property type="match status" value="1"/>
</dbReference>
<comment type="subcellular location">
    <subcellularLocation>
        <location evidence="1">Cell membrane</location>
        <topology evidence="1">Single-pass membrane protein</topology>
    </subcellularLocation>
</comment>
<dbReference type="InterPro" id="IPR010379">
    <property type="entry name" value="EzrA"/>
</dbReference>
<evidence type="ECO:0000259" key="13">
    <source>
        <dbReference type="Pfam" id="PF04536"/>
    </source>
</evidence>
<evidence type="ECO:0000256" key="6">
    <source>
        <dbReference type="ARBA" id="ARBA00023136"/>
    </source>
</evidence>
<feature type="signal peptide" evidence="12">
    <location>
        <begin position="1"/>
        <end position="38"/>
    </location>
</feature>
<name>A0A3M7TUM3_9BACI</name>
<keyword evidence="7" id="KW-0717">Septation</keyword>
<keyword evidence="3 11" id="KW-0812">Transmembrane</keyword>
<dbReference type="EMBL" id="RHIB01000001">
    <property type="protein sequence ID" value="RNA69340.1"/>
    <property type="molecule type" value="Genomic_DNA"/>
</dbReference>
<dbReference type="Gene3D" id="3.10.310.50">
    <property type="match status" value="1"/>
</dbReference>
<comment type="caution">
    <text evidence="14">The sequence shown here is derived from an EMBL/GenBank/DDBJ whole genome shotgun (WGS) entry which is preliminary data.</text>
</comment>
<evidence type="ECO:0000256" key="8">
    <source>
        <dbReference type="ARBA" id="ARBA00023306"/>
    </source>
</evidence>
<keyword evidence="2" id="KW-0132">Cell division</keyword>
<dbReference type="GO" id="GO:0000917">
    <property type="term" value="P:division septum assembly"/>
    <property type="evidence" value="ECO:0007669"/>
    <property type="project" value="UniProtKB-KW"/>
</dbReference>
<keyword evidence="12" id="KW-0732">Signal</keyword>
<keyword evidence="4 11" id="KW-1133">Transmembrane helix</keyword>
<evidence type="ECO:0000313" key="14">
    <source>
        <dbReference type="EMBL" id="RNA69340.1"/>
    </source>
</evidence>
<evidence type="ECO:0000256" key="9">
    <source>
        <dbReference type="SAM" id="Coils"/>
    </source>
</evidence>
<feature type="coiled-coil region" evidence="9">
    <location>
        <begin position="283"/>
        <end position="310"/>
    </location>
</feature>
<feature type="region of interest" description="Disordered" evidence="10">
    <location>
        <begin position="738"/>
        <end position="814"/>
    </location>
</feature>
<keyword evidence="6 11" id="KW-0472">Membrane</keyword>
<evidence type="ECO:0000256" key="10">
    <source>
        <dbReference type="SAM" id="MobiDB-lite"/>
    </source>
</evidence>
<gene>
    <name evidence="14" type="ORF">EBO34_05200</name>
</gene>
<dbReference type="GO" id="GO:0005886">
    <property type="term" value="C:plasma membrane"/>
    <property type="evidence" value="ECO:0007669"/>
    <property type="project" value="UniProtKB-SubCell"/>
</dbReference>
<evidence type="ECO:0000256" key="3">
    <source>
        <dbReference type="ARBA" id="ARBA00022692"/>
    </source>
</evidence>
<organism evidence="14 15">
    <name type="scientific">Alteribacter keqinensis</name>
    <dbReference type="NCBI Taxonomy" id="2483800"/>
    <lineage>
        <taxon>Bacteria</taxon>
        <taxon>Bacillati</taxon>
        <taxon>Bacillota</taxon>
        <taxon>Bacilli</taxon>
        <taxon>Bacillales</taxon>
        <taxon>Bacillaceae</taxon>
        <taxon>Alteribacter</taxon>
    </lineage>
</organism>
<evidence type="ECO:0000256" key="7">
    <source>
        <dbReference type="ARBA" id="ARBA00023210"/>
    </source>
</evidence>
<keyword evidence="15" id="KW-1185">Reference proteome</keyword>
<sequence>MKEEMYFTGGMCMKRLRNWICTILLGSALFAVPSNTFADVTIEDTGQFFTDSETTSLEEEHSDAAFNYYIYTVPSLEGESIEDLSYEVENQASPGYDAILVLAMDESEVYINPVSAGFEEAVLSLFSSYEGLLDETFMPSAVDGDVAGGIDELIRYTEASRSEPAEAESSGAATFFFIVLTGAAGAGGFFLLFRHRKAKRRKSEVLKKQKQVISGAYPVLNKADDKRELTRGKTKEVFDHLFVQVQTFISENEKREKEIVKIKPPFFNQLSFHSNMTALDGDAAGEDERLAKLKEEIERLIEKELRVGTEFNELYGRFEASEKRLGELKEQSGFPMANLDADKNQVKELLIELKASDYSFDYLNTKDALSSIKPEVESFTDKVIVQEKLLNEISHLEEAINATKADVKMVIDREKLKIVEFNPLGLLQEAEKTNSELREHIVDGGVAAAVRANDRIKLLIKEAKEGIQNRIRIRERIVKQLPVFENTMQSYRAQESNFSAEIEKLRSSFSEQQWIELHSTFTDLSARAGQGIQTVEKINKLMANDVQRYKEADVMTESLKKEMDFMEKLYKECFFTFDRLMEEKGEAKQTIEDMKSQVDSLFSIIEDERLPDDTSELSVIKDHLETLSKEINTLPLDLTAMEEEIRSQRKGLRKVSGAVDKRVEEKRRAEREWREVEGSFITADKKYGFSMFSNPYRKRFKACEDNVNEAMGKGRYEDVVAEARVVRQIVRELTSELNRRDRERNARRRTTTVRRTGGFPTGGGRSGNSPFGGSGPFGKGSNRGGGGSFGGGSRRGGGGSFGGGGSRRGGGRKF</sequence>